<reference evidence="3" key="1">
    <citation type="submission" date="2020-05" db="EMBL/GenBank/DDBJ databases">
        <authorList>
            <person name="Chiriac C."/>
            <person name="Salcher M."/>
            <person name="Ghai R."/>
            <person name="Kavagutti S V."/>
        </authorList>
    </citation>
    <scope>NUCLEOTIDE SEQUENCE</scope>
</reference>
<dbReference type="CDD" id="cd03801">
    <property type="entry name" value="GT4_PimA-like"/>
    <property type="match status" value="1"/>
</dbReference>
<dbReference type="PANTHER" id="PTHR45947">
    <property type="entry name" value="SULFOQUINOVOSYL TRANSFERASE SQD2"/>
    <property type="match status" value="1"/>
</dbReference>
<dbReference type="EMBL" id="CAFBPZ010000070">
    <property type="protein sequence ID" value="CAB5039880.1"/>
    <property type="molecule type" value="Genomic_DNA"/>
</dbReference>
<dbReference type="InterPro" id="IPR050194">
    <property type="entry name" value="Glycosyltransferase_grp1"/>
</dbReference>
<dbReference type="PANTHER" id="PTHR45947:SF3">
    <property type="entry name" value="SULFOQUINOVOSYL TRANSFERASE SQD2"/>
    <property type="match status" value="1"/>
</dbReference>
<dbReference type="InterPro" id="IPR028098">
    <property type="entry name" value="Glyco_trans_4-like_N"/>
</dbReference>
<dbReference type="GO" id="GO:0016757">
    <property type="term" value="F:glycosyltransferase activity"/>
    <property type="evidence" value="ECO:0007669"/>
    <property type="project" value="TreeGrafter"/>
</dbReference>
<proteinExistence type="predicted"/>
<accession>A0A6J7SHX7</accession>
<protein>
    <submittedName>
        <fullName evidence="3">Unannotated protein</fullName>
    </submittedName>
</protein>
<gene>
    <name evidence="2" type="ORF">UFOPK3495_01219</name>
    <name evidence="3" type="ORF">UFOPK4237_01060</name>
</gene>
<dbReference type="Pfam" id="PF13439">
    <property type="entry name" value="Glyco_transf_4"/>
    <property type="match status" value="1"/>
</dbReference>
<dbReference type="Gene3D" id="3.40.50.2000">
    <property type="entry name" value="Glycogen Phosphorylase B"/>
    <property type="match status" value="2"/>
</dbReference>
<feature type="domain" description="Glycosyltransferase subfamily 4-like N-terminal" evidence="1">
    <location>
        <begin position="19"/>
        <end position="177"/>
    </location>
</feature>
<evidence type="ECO:0000313" key="2">
    <source>
        <dbReference type="EMBL" id="CAB4905365.1"/>
    </source>
</evidence>
<dbReference type="Pfam" id="PF13692">
    <property type="entry name" value="Glyco_trans_1_4"/>
    <property type="match status" value="1"/>
</dbReference>
<dbReference type="AlphaFoldDB" id="A0A6J7SHX7"/>
<dbReference type="EMBL" id="CAFBMC010000072">
    <property type="protein sequence ID" value="CAB4905365.1"/>
    <property type="molecule type" value="Genomic_DNA"/>
</dbReference>
<evidence type="ECO:0000313" key="3">
    <source>
        <dbReference type="EMBL" id="CAB5039880.1"/>
    </source>
</evidence>
<evidence type="ECO:0000259" key="1">
    <source>
        <dbReference type="Pfam" id="PF13439"/>
    </source>
</evidence>
<dbReference type="SUPFAM" id="SSF53756">
    <property type="entry name" value="UDP-Glycosyltransferase/glycogen phosphorylase"/>
    <property type="match status" value="1"/>
</dbReference>
<name>A0A6J7SHX7_9ZZZZ</name>
<organism evidence="3">
    <name type="scientific">freshwater metagenome</name>
    <dbReference type="NCBI Taxonomy" id="449393"/>
    <lineage>
        <taxon>unclassified sequences</taxon>
        <taxon>metagenomes</taxon>
        <taxon>ecological metagenomes</taxon>
    </lineage>
</organism>
<sequence>MSNEVLRIGMVCPYAWDSPGGVRSHVADLAFELRARGHYVDILAPVDDPSLLVHGEVTNGGKPVAIRYNGSVARLNFGLRATRQVRKWIQDNDFDLVHVHEPMAPGLSLLTLWVADGPIVSTWHSSMPRSRVLASMNRIVQTAMEKVSGRIAVSEDARQTLVKHLGGDAVLIPNGVRVKAFQAGERHPQFDGSVPSLLFFGRLEESRKGLSVFLDAVPAIIAKVPDVQIFIAGPGDVEEISKGLSESILARLIFLGRLTEEEKIQALHSADVYVAPNTGGESFGIVLIEAMAAGTAVLASDLPAFTRVLDGGVAGAMFKNGDSEDLAVQAIALLGDPERRNALQACGVQRVMRFDWEHVVEDVLAVYESVTVSGDRVTEDLRGQIIGRLSTGIPGLR</sequence>